<protein>
    <submittedName>
        <fullName evidence="3">Stage III sporulation protein AG</fullName>
    </submittedName>
</protein>
<keyword evidence="2" id="KW-0472">Membrane</keyword>
<accession>A0A1M6C2W8</accession>
<sequence>MKINEKFNELLQKMGHKKMIYNLIAIVIICVIALITWDTFFPGDLKGNQMGTAAKQVQQGENFSVENYRDSLETQLKNILSHIKGVGQVEVMVTYESSVEVVPASNTTKSQQQTQEKDAQGGTRTTTQEELTQNIVTNSSTGSTGLMVIKEIKPQIRGVVVVAEGAGDIMVKTELIEAVKTIFQIPAHKVMVYEKKVD</sequence>
<proteinExistence type="predicted"/>
<keyword evidence="2" id="KW-0812">Transmembrane</keyword>
<dbReference type="Proteomes" id="UP000184536">
    <property type="component" value="Unassembled WGS sequence"/>
</dbReference>
<evidence type="ECO:0000313" key="3">
    <source>
        <dbReference type="EMBL" id="SHI55359.1"/>
    </source>
</evidence>
<keyword evidence="4" id="KW-1185">Reference proteome</keyword>
<reference evidence="4" key="1">
    <citation type="submission" date="2016-11" db="EMBL/GenBank/DDBJ databases">
        <authorList>
            <person name="Varghese N."/>
            <person name="Submissions S."/>
        </authorList>
    </citation>
    <scope>NUCLEOTIDE SEQUENCE [LARGE SCALE GENOMIC DNA]</scope>
    <source>
        <strain evidence="4">DSM 17957</strain>
    </source>
</reference>
<feature type="transmembrane region" description="Helical" evidence="2">
    <location>
        <begin position="20"/>
        <end position="40"/>
    </location>
</feature>
<dbReference type="InterPro" id="IPR014195">
    <property type="entry name" value="Spore_III_AG"/>
</dbReference>
<feature type="compositionally biased region" description="Polar residues" evidence="1">
    <location>
        <begin position="104"/>
        <end position="114"/>
    </location>
</feature>
<keyword evidence="2" id="KW-1133">Transmembrane helix</keyword>
<evidence type="ECO:0000313" key="4">
    <source>
        <dbReference type="Proteomes" id="UP000184536"/>
    </source>
</evidence>
<dbReference type="OrthoDB" id="1634070at2"/>
<name>A0A1M6C2W8_9FIRM</name>
<dbReference type="NCBIfam" id="TIGR02830">
    <property type="entry name" value="spore_III_AG"/>
    <property type="match status" value="1"/>
</dbReference>
<evidence type="ECO:0000256" key="1">
    <source>
        <dbReference type="SAM" id="MobiDB-lite"/>
    </source>
</evidence>
<dbReference type="STRING" id="1121919.SAMN02745975_00142"/>
<dbReference type="EMBL" id="FQZV01000003">
    <property type="protein sequence ID" value="SHI55359.1"/>
    <property type="molecule type" value="Genomic_DNA"/>
</dbReference>
<organism evidence="3 4">
    <name type="scientific">Geosporobacter subterraneus DSM 17957</name>
    <dbReference type="NCBI Taxonomy" id="1121919"/>
    <lineage>
        <taxon>Bacteria</taxon>
        <taxon>Bacillati</taxon>
        <taxon>Bacillota</taxon>
        <taxon>Clostridia</taxon>
        <taxon>Peptostreptococcales</taxon>
        <taxon>Thermotaleaceae</taxon>
        <taxon>Geosporobacter</taxon>
    </lineage>
</organism>
<dbReference type="RefSeq" id="WP_110939457.1">
    <property type="nucleotide sequence ID" value="NZ_FQZV01000003.1"/>
</dbReference>
<dbReference type="AlphaFoldDB" id="A0A1M6C2W8"/>
<feature type="region of interest" description="Disordered" evidence="1">
    <location>
        <begin position="104"/>
        <end position="129"/>
    </location>
</feature>
<evidence type="ECO:0000256" key="2">
    <source>
        <dbReference type="SAM" id="Phobius"/>
    </source>
</evidence>
<gene>
    <name evidence="3" type="ORF">SAMN02745975_00142</name>
</gene>